<proteinExistence type="predicted"/>
<dbReference type="InterPro" id="IPR011990">
    <property type="entry name" value="TPR-like_helical_dom_sf"/>
</dbReference>
<accession>G0U9V8</accession>
<dbReference type="SUPFAM" id="SSF48452">
    <property type="entry name" value="TPR-like"/>
    <property type="match status" value="3"/>
</dbReference>
<evidence type="ECO:0000313" key="1">
    <source>
        <dbReference type="EMBL" id="CCC52589.1"/>
    </source>
</evidence>
<dbReference type="OMA" id="MCYAHYL"/>
<organism evidence="1">
    <name type="scientific">Trypanosoma vivax (strain Y486)</name>
    <dbReference type="NCBI Taxonomy" id="1055687"/>
    <lineage>
        <taxon>Eukaryota</taxon>
        <taxon>Discoba</taxon>
        <taxon>Euglenozoa</taxon>
        <taxon>Kinetoplastea</taxon>
        <taxon>Metakinetoplastina</taxon>
        <taxon>Trypanosomatida</taxon>
        <taxon>Trypanosomatidae</taxon>
        <taxon>Trypanosoma</taxon>
        <taxon>Duttonella</taxon>
    </lineage>
</organism>
<dbReference type="PANTHER" id="PTHR26312">
    <property type="entry name" value="TETRATRICOPEPTIDE REPEAT PROTEIN 5"/>
    <property type="match status" value="1"/>
</dbReference>
<dbReference type="Gene3D" id="1.25.40.10">
    <property type="entry name" value="Tetratricopeptide repeat domain"/>
    <property type="match status" value="3"/>
</dbReference>
<name>G0U9V8_TRYVY</name>
<protein>
    <submittedName>
        <fullName evidence="1">Uncharacterized protein</fullName>
    </submittedName>
</protein>
<gene>
    <name evidence="1" type="ORF">TVY486_1100740</name>
</gene>
<dbReference type="AlphaFoldDB" id="G0U9V8"/>
<dbReference type="PANTHER" id="PTHR26312:SF87">
    <property type="entry name" value="TETRATRICOPEPTIDE REPEAT PROTEIN 5"/>
    <property type="match status" value="1"/>
</dbReference>
<dbReference type="EMBL" id="HE573027">
    <property type="protein sequence ID" value="CCC52589.1"/>
    <property type="molecule type" value="Genomic_DNA"/>
</dbReference>
<sequence length="1220" mass="136138">MKHCGSAVRLRHVSFSAGMTLSWGCRFSSTLVSTPLAKGESGARASRQRSITAIKHSSLRETRGVSRRGSAALTVQSVGPSPTLSPQGTCYNEDSDRTENLVKTLSKLLRSCIDMPSAERYEGLTASTAALYKIAPSRHWLLHSRALVNYGVQCLVDQKPDQAVSLLRQAIEVILFFGEETSVVHLRVMLANALACERRYFEALCQYEAALTVMRDFPVESSLQQLISGHEMWMPLSRDYVMEDFDRFLACEKASLRALSQGNKLVNGSTDNSKKARVAFSMARLQRRRGEKDASMALYTVALRALLESPNPDLELQVLHDIGLLLCFEVFDVARGLPYLKSAAEMSFDRAREVLKEEQARRDAGDESEGISREGYFRIRHAVFVLIDTAVCFAENNQVGKALGFFEECLSLMSKCGMKQHSAWVRMKYADALARASLTDKAIRVYLKAMDMVQVADVKDDGAQLACMGMAVLLTRSEVEGRLAYCFQTRVGDYRRACVHFCQSLRRCGVAIDCPFKVSEEAATECCEEVDVESLRWMLGKYADCCVRVGNREIAKKALEHCINVERSVGGYSGSALLRLAQLYSTDNVARSLEIYIHLLSLPQDAIEPNTLLRTAYDFIALCYENSDDELETALARATTVTTSEEKHPSFRAVPATMSSELESSSPDAIIISSFKKSASVILASRSVNKLKPRFKRNEELKILMALSRAGFFCQRRGYDAGAEDMYRLAVDYARVSKMKCEEYSRELAIMLANYATVVAHRDAQLAKTLYEQAVTTCPREENVSNAAASFFVLTANYAEGRACIERLVNASDDHAVRSRLYGKLAWLGVVCWDELLHHERDECLQHLLLALGTNPTEVALKIGDTPGSQLKKPLSEDFKRFLLLGIAQSNDQETVSLAGYVAQTKLYHEGKFINACYKAALSRFPSTATILVNYAKFCGDYGATVLARKYYSKAFVLSQTDPRIGECYADYLAFLNGEEQQLTEHQRQQPQVVSGESLVRYQRDRFSHEAGSLAQAQSLSLYGKYVAMCMPCPSIPTISFEEALRRNPGDSRATVLYCSFLWNVYSTALDTKSSPGVKQCLANKVASCYLSCLKYQPDCVPLLTGLGSLYIDMGGRFSEAVQVLEKARGLSPNNVTVYRLLCAAFHEEWTAEQQRAVPQGRSRLQYLLDALRHLYEKASTLDPTDRLTLAKYCQFALHGLRDKNLVAQLVQQLRELSKE</sequence>
<dbReference type="VEuPathDB" id="TriTrypDB:TvY486_1100740"/>
<reference evidence="1" key="1">
    <citation type="journal article" date="2012" name="Proc. Natl. Acad. Sci. U.S.A.">
        <title>Antigenic diversity is generated by distinct evolutionary mechanisms in African trypanosome species.</title>
        <authorList>
            <person name="Jackson A.P."/>
            <person name="Berry A."/>
            <person name="Aslett M."/>
            <person name="Allison H.C."/>
            <person name="Burton P."/>
            <person name="Vavrova-Anderson J."/>
            <person name="Brown R."/>
            <person name="Browne H."/>
            <person name="Corton N."/>
            <person name="Hauser H."/>
            <person name="Gamble J."/>
            <person name="Gilderthorp R."/>
            <person name="Marcello L."/>
            <person name="McQuillan J."/>
            <person name="Otto T.D."/>
            <person name="Quail M.A."/>
            <person name="Sanders M.J."/>
            <person name="van Tonder A."/>
            <person name="Ginger M.L."/>
            <person name="Field M.C."/>
            <person name="Barry J.D."/>
            <person name="Hertz-Fowler C."/>
            <person name="Berriman M."/>
        </authorList>
    </citation>
    <scope>NUCLEOTIDE SEQUENCE</scope>
    <source>
        <strain evidence="1">Y486</strain>
    </source>
</reference>